<dbReference type="AlphaFoldDB" id="K6ZG03"/>
<protein>
    <recommendedName>
        <fullName evidence="5">DUF1232 domain-containing protein</fullName>
    </recommendedName>
</protein>
<evidence type="ECO:0000256" key="1">
    <source>
        <dbReference type="ARBA" id="ARBA00004127"/>
    </source>
</evidence>
<dbReference type="InterPro" id="IPR010652">
    <property type="entry name" value="DUF1232"/>
</dbReference>
<dbReference type="GO" id="GO:0012505">
    <property type="term" value="C:endomembrane system"/>
    <property type="evidence" value="ECO:0007669"/>
    <property type="project" value="UniProtKB-SubCell"/>
</dbReference>
<evidence type="ECO:0000259" key="5">
    <source>
        <dbReference type="Pfam" id="PF06803"/>
    </source>
</evidence>
<dbReference type="EMBL" id="BAEQ01000043">
    <property type="protein sequence ID" value="GAC29282.1"/>
    <property type="molecule type" value="Genomic_DNA"/>
</dbReference>
<keyword evidence="2" id="KW-0812">Transmembrane</keyword>
<sequence>MSIKISLELSDNDLSHFRELMRLAIEKIKNLPEQEVIKKAEDLCKQMENANIPDFVSQRLSSLKMLISALNDDEWQIPEDEKEEILTSIAYFCEPQDLIPDNIPGLGYLDDAIMIELVIQDMSLDLQAYESFCSFRSAEENRRGSQANVNRESWLTSTRSELRSGLRRNKSISGARKIFSRIM</sequence>
<evidence type="ECO:0000256" key="2">
    <source>
        <dbReference type="ARBA" id="ARBA00022692"/>
    </source>
</evidence>
<evidence type="ECO:0000256" key="4">
    <source>
        <dbReference type="ARBA" id="ARBA00023136"/>
    </source>
</evidence>
<dbReference type="OrthoDB" id="9813247at2"/>
<keyword evidence="3" id="KW-1133">Transmembrane helix</keyword>
<comment type="caution">
    <text evidence="6">The sequence shown here is derived from an EMBL/GenBank/DDBJ whole genome shotgun (WGS) entry which is preliminary data.</text>
</comment>
<proteinExistence type="predicted"/>
<comment type="subcellular location">
    <subcellularLocation>
        <location evidence="1">Endomembrane system</location>
        <topology evidence="1">Multi-pass membrane protein</topology>
    </subcellularLocation>
</comment>
<evidence type="ECO:0000256" key="3">
    <source>
        <dbReference type="ARBA" id="ARBA00022989"/>
    </source>
</evidence>
<accession>K6ZG03</accession>
<name>K6ZG03_9ALTE</name>
<keyword evidence="7" id="KW-1185">Reference proteome</keyword>
<dbReference type="Proteomes" id="UP000006251">
    <property type="component" value="Unassembled WGS sequence"/>
</dbReference>
<keyword evidence="4" id="KW-0472">Membrane</keyword>
<evidence type="ECO:0000313" key="7">
    <source>
        <dbReference type="Proteomes" id="UP000006251"/>
    </source>
</evidence>
<dbReference type="RefSeq" id="WP_006011960.1">
    <property type="nucleotide sequence ID" value="NZ_AUAV01000017.1"/>
</dbReference>
<organism evidence="6 7">
    <name type="scientific">Brumicola pallidula DSM 14239 = ACAM 615</name>
    <dbReference type="NCBI Taxonomy" id="1121922"/>
    <lineage>
        <taxon>Bacteria</taxon>
        <taxon>Pseudomonadati</taxon>
        <taxon>Pseudomonadota</taxon>
        <taxon>Gammaproteobacteria</taxon>
        <taxon>Alteromonadales</taxon>
        <taxon>Alteromonadaceae</taxon>
        <taxon>Brumicola</taxon>
    </lineage>
</organism>
<feature type="domain" description="DUF1232" evidence="5">
    <location>
        <begin position="85"/>
        <end position="115"/>
    </location>
</feature>
<evidence type="ECO:0000313" key="6">
    <source>
        <dbReference type="EMBL" id="GAC29282.1"/>
    </source>
</evidence>
<reference evidence="7" key="1">
    <citation type="journal article" date="2014" name="Environ. Microbiol.">
        <title>Comparative genomics of the marine bacterial genus Glaciecola reveals the high degree of genomic diversity and genomic characteristic for cold adaptation.</title>
        <authorList>
            <person name="Qin Q.L."/>
            <person name="Xie B.B."/>
            <person name="Yu Y."/>
            <person name="Shu Y.L."/>
            <person name="Rong J.C."/>
            <person name="Zhang Y.J."/>
            <person name="Zhao D.L."/>
            <person name="Chen X.L."/>
            <person name="Zhang X.Y."/>
            <person name="Chen B."/>
            <person name="Zhou B.C."/>
            <person name="Zhang Y.Z."/>
        </authorList>
    </citation>
    <scope>NUCLEOTIDE SEQUENCE [LARGE SCALE GENOMIC DNA]</scope>
    <source>
        <strain evidence="7">ACAM 615</strain>
    </source>
</reference>
<dbReference type="STRING" id="1121922.GCA_000428905_03180"/>
<gene>
    <name evidence="6" type="ORF">GPAL_2421</name>
</gene>
<dbReference type="Pfam" id="PF06803">
    <property type="entry name" value="DUF1232"/>
    <property type="match status" value="1"/>
</dbReference>